<organism evidence="1 2">
    <name type="scientific">Popillia japonica</name>
    <name type="common">Japanese beetle</name>
    <dbReference type="NCBI Taxonomy" id="7064"/>
    <lineage>
        <taxon>Eukaryota</taxon>
        <taxon>Metazoa</taxon>
        <taxon>Ecdysozoa</taxon>
        <taxon>Arthropoda</taxon>
        <taxon>Hexapoda</taxon>
        <taxon>Insecta</taxon>
        <taxon>Pterygota</taxon>
        <taxon>Neoptera</taxon>
        <taxon>Endopterygota</taxon>
        <taxon>Coleoptera</taxon>
        <taxon>Polyphaga</taxon>
        <taxon>Scarabaeiformia</taxon>
        <taxon>Scarabaeidae</taxon>
        <taxon>Rutelinae</taxon>
        <taxon>Popillia</taxon>
    </lineage>
</organism>
<sequence length="85" mass="9839">MIEKVRQMLAQDRRLSLRLIAEALGISILGKQKICFCLVPHEFTDEQNTKRMETLLIAFFVNIIYKEFVPAGQTFNAAFYQSVLK</sequence>
<name>A0AAW1ISU3_POPJA</name>
<keyword evidence="2" id="KW-1185">Reference proteome</keyword>
<protein>
    <submittedName>
        <fullName evidence="1">Uncharacterized protein</fullName>
    </submittedName>
</protein>
<proteinExistence type="predicted"/>
<accession>A0AAW1ISU3</accession>
<dbReference type="AlphaFoldDB" id="A0AAW1ISU3"/>
<evidence type="ECO:0000313" key="1">
    <source>
        <dbReference type="EMBL" id="KAK9692986.1"/>
    </source>
</evidence>
<evidence type="ECO:0000313" key="2">
    <source>
        <dbReference type="Proteomes" id="UP001458880"/>
    </source>
</evidence>
<dbReference type="Proteomes" id="UP001458880">
    <property type="component" value="Unassembled WGS sequence"/>
</dbReference>
<reference evidence="1 2" key="1">
    <citation type="journal article" date="2024" name="BMC Genomics">
        <title>De novo assembly and annotation of Popillia japonica's genome with initial clues to its potential as an invasive pest.</title>
        <authorList>
            <person name="Cucini C."/>
            <person name="Boschi S."/>
            <person name="Funari R."/>
            <person name="Cardaioli E."/>
            <person name="Iannotti N."/>
            <person name="Marturano G."/>
            <person name="Paoli F."/>
            <person name="Bruttini M."/>
            <person name="Carapelli A."/>
            <person name="Frati F."/>
            <person name="Nardi F."/>
        </authorList>
    </citation>
    <scope>NUCLEOTIDE SEQUENCE [LARGE SCALE GENOMIC DNA]</scope>
    <source>
        <strain evidence="1">DMR45628</strain>
    </source>
</reference>
<comment type="caution">
    <text evidence="1">The sequence shown here is derived from an EMBL/GenBank/DDBJ whole genome shotgun (WGS) entry which is preliminary data.</text>
</comment>
<gene>
    <name evidence="1" type="ORF">QE152_g34508</name>
</gene>
<dbReference type="EMBL" id="JASPKY010000557">
    <property type="protein sequence ID" value="KAK9692986.1"/>
    <property type="molecule type" value="Genomic_DNA"/>
</dbReference>